<keyword evidence="1" id="KW-0927">Auxin signaling pathway</keyword>
<organism evidence="3 5">
    <name type="scientific">Oryza sativa subsp. japonica</name>
    <name type="common">Rice</name>
    <dbReference type="NCBI Taxonomy" id="39947"/>
    <lineage>
        <taxon>Eukaryota</taxon>
        <taxon>Viridiplantae</taxon>
        <taxon>Streptophyta</taxon>
        <taxon>Embryophyta</taxon>
        <taxon>Tracheophyta</taxon>
        <taxon>Spermatophyta</taxon>
        <taxon>Magnoliopsida</taxon>
        <taxon>Liliopsida</taxon>
        <taxon>Poales</taxon>
        <taxon>Poaceae</taxon>
        <taxon>BOP clade</taxon>
        <taxon>Oryzoideae</taxon>
        <taxon>Oryzeae</taxon>
        <taxon>Oryzinae</taxon>
        <taxon>Oryza</taxon>
        <taxon>Oryza sativa</taxon>
    </lineage>
</organism>
<proteinExistence type="inferred from homology"/>
<reference evidence="5" key="3">
    <citation type="journal article" date="2005" name="Nature">
        <title>The map-based sequence of the rice genome.</title>
        <authorList>
            <consortium name="International rice genome sequencing project (IRGSP)"/>
            <person name="Matsumoto T."/>
            <person name="Wu J."/>
            <person name="Kanamori H."/>
            <person name="Katayose Y."/>
            <person name="Fujisawa M."/>
            <person name="Namiki N."/>
            <person name="Mizuno H."/>
            <person name="Yamamoto K."/>
            <person name="Antonio B.A."/>
            <person name="Baba T."/>
            <person name="Sakata K."/>
            <person name="Nagamura Y."/>
            <person name="Aoki H."/>
            <person name="Arikawa K."/>
            <person name="Arita K."/>
            <person name="Bito T."/>
            <person name="Chiden Y."/>
            <person name="Fujitsuka N."/>
            <person name="Fukunaka R."/>
            <person name="Hamada M."/>
            <person name="Harada C."/>
            <person name="Hayashi A."/>
            <person name="Hijishita S."/>
            <person name="Honda M."/>
            <person name="Hosokawa S."/>
            <person name="Ichikawa Y."/>
            <person name="Idonuma A."/>
            <person name="Iijima M."/>
            <person name="Ikeda M."/>
            <person name="Ikeno M."/>
            <person name="Ito K."/>
            <person name="Ito S."/>
            <person name="Ito T."/>
            <person name="Ito Y."/>
            <person name="Ito Y."/>
            <person name="Iwabuchi A."/>
            <person name="Kamiya K."/>
            <person name="Karasawa W."/>
            <person name="Kurita K."/>
            <person name="Katagiri S."/>
            <person name="Kikuta A."/>
            <person name="Kobayashi H."/>
            <person name="Kobayashi N."/>
            <person name="Machita K."/>
            <person name="Maehara T."/>
            <person name="Masukawa M."/>
            <person name="Mizubayashi T."/>
            <person name="Mukai Y."/>
            <person name="Nagasaki H."/>
            <person name="Nagata Y."/>
            <person name="Naito S."/>
            <person name="Nakashima M."/>
            <person name="Nakama Y."/>
            <person name="Nakamichi Y."/>
            <person name="Nakamura M."/>
            <person name="Meguro A."/>
            <person name="Negishi M."/>
            <person name="Ohta I."/>
            <person name="Ohta T."/>
            <person name="Okamoto M."/>
            <person name="Ono N."/>
            <person name="Saji S."/>
            <person name="Sakaguchi M."/>
            <person name="Sakai K."/>
            <person name="Shibata M."/>
            <person name="Shimokawa T."/>
            <person name="Song J."/>
            <person name="Takazaki Y."/>
            <person name="Terasawa K."/>
            <person name="Tsugane M."/>
            <person name="Tsuji K."/>
            <person name="Ueda S."/>
            <person name="Waki K."/>
            <person name="Yamagata H."/>
            <person name="Yamamoto M."/>
            <person name="Yamamoto S."/>
            <person name="Yamane H."/>
            <person name="Yoshiki S."/>
            <person name="Yoshihara R."/>
            <person name="Yukawa K."/>
            <person name="Zhong H."/>
            <person name="Yano M."/>
            <person name="Yuan Q."/>
            <person name="Ouyang S."/>
            <person name="Liu J."/>
            <person name="Jones K.M."/>
            <person name="Gansberger K."/>
            <person name="Moffat K."/>
            <person name="Hill J."/>
            <person name="Bera J."/>
            <person name="Fadrosh D."/>
            <person name="Jin S."/>
            <person name="Johri S."/>
            <person name="Kim M."/>
            <person name="Overton L."/>
            <person name="Reardon M."/>
            <person name="Tsitrin T."/>
            <person name="Vuong H."/>
            <person name="Weaver B."/>
            <person name="Ciecko A."/>
            <person name="Tallon L."/>
            <person name="Jackson J."/>
            <person name="Pai G."/>
            <person name="Aken S.V."/>
            <person name="Utterback T."/>
            <person name="Reidmuller S."/>
            <person name="Feldblyum T."/>
            <person name="Hsiao J."/>
            <person name="Zismann V."/>
            <person name="Iobst S."/>
            <person name="de Vazeille A.R."/>
            <person name="Buell C.R."/>
            <person name="Ying K."/>
            <person name="Li Y."/>
            <person name="Lu T."/>
            <person name="Huang Y."/>
            <person name="Zhao Q."/>
            <person name="Feng Q."/>
            <person name="Zhang L."/>
            <person name="Zhu J."/>
            <person name="Weng Q."/>
            <person name="Mu J."/>
            <person name="Lu Y."/>
            <person name="Fan D."/>
            <person name="Liu Y."/>
            <person name="Guan J."/>
            <person name="Zhang Y."/>
            <person name="Yu S."/>
            <person name="Liu X."/>
            <person name="Zhang Y."/>
            <person name="Hong G."/>
            <person name="Han B."/>
            <person name="Choisne N."/>
            <person name="Demange N."/>
            <person name="Orjeda G."/>
            <person name="Samain S."/>
            <person name="Cattolico L."/>
            <person name="Pelletier E."/>
            <person name="Couloux A."/>
            <person name="Segurens B."/>
            <person name="Wincker P."/>
            <person name="D'Hont A."/>
            <person name="Scarpelli C."/>
            <person name="Weissenbach J."/>
            <person name="Salanoubat M."/>
            <person name="Quetier F."/>
            <person name="Yu Y."/>
            <person name="Kim H.R."/>
            <person name="Rambo T."/>
            <person name="Currie J."/>
            <person name="Collura K."/>
            <person name="Luo M."/>
            <person name="Yang T."/>
            <person name="Ammiraju J.S.S."/>
            <person name="Engler F."/>
            <person name="Soderlund C."/>
            <person name="Wing R.A."/>
            <person name="Palmer L.E."/>
            <person name="de la Bastide M."/>
            <person name="Spiegel L."/>
            <person name="Nascimento L."/>
            <person name="Zutavern T."/>
            <person name="O'Shaughnessy A."/>
            <person name="Dike S."/>
            <person name="Dedhia N."/>
            <person name="Preston R."/>
            <person name="Balija V."/>
            <person name="McCombie W.R."/>
            <person name="Chow T."/>
            <person name="Chen H."/>
            <person name="Chung M."/>
            <person name="Chen C."/>
            <person name="Shaw J."/>
            <person name="Wu H."/>
            <person name="Hsiao K."/>
            <person name="Chao Y."/>
            <person name="Chu M."/>
            <person name="Cheng C."/>
            <person name="Hour A."/>
            <person name="Lee P."/>
            <person name="Lin S."/>
            <person name="Lin Y."/>
            <person name="Liou J."/>
            <person name="Liu S."/>
            <person name="Hsing Y."/>
            <person name="Raghuvanshi S."/>
            <person name="Mohanty A."/>
            <person name="Bharti A.K."/>
            <person name="Gaur A."/>
            <person name="Gupta V."/>
            <person name="Kumar D."/>
            <person name="Ravi V."/>
            <person name="Vij S."/>
            <person name="Kapur A."/>
            <person name="Khurana P."/>
            <person name="Khurana P."/>
            <person name="Khurana J.P."/>
            <person name="Tyagi A.K."/>
            <person name="Gaikwad K."/>
            <person name="Singh A."/>
            <person name="Dalal V."/>
            <person name="Srivastava S."/>
            <person name="Dixit A."/>
            <person name="Pal A.K."/>
            <person name="Ghazi I.A."/>
            <person name="Yadav M."/>
            <person name="Pandit A."/>
            <person name="Bhargava A."/>
            <person name="Sureshbabu K."/>
            <person name="Batra K."/>
            <person name="Sharma T.R."/>
            <person name="Mohapatra T."/>
            <person name="Singh N.K."/>
            <person name="Messing J."/>
            <person name="Nelson A.B."/>
            <person name="Fuks G."/>
            <person name="Kavchok S."/>
            <person name="Keizer G."/>
            <person name="Linton E."/>
            <person name="Llaca V."/>
            <person name="Song R."/>
            <person name="Tanyolac B."/>
            <person name="Young S."/>
            <person name="Ho-Il K."/>
            <person name="Hahn J.H."/>
            <person name="Sangsakoo G."/>
            <person name="Vanavichit A."/>
            <person name="de Mattos Luiz.A.T."/>
            <person name="Zimmer P.D."/>
            <person name="Malone G."/>
            <person name="Dellagostin O."/>
            <person name="de Oliveira A.C."/>
            <person name="Bevan M."/>
            <person name="Bancroft I."/>
            <person name="Minx P."/>
            <person name="Cordum H."/>
            <person name="Wilson R."/>
            <person name="Cheng Z."/>
            <person name="Jin W."/>
            <person name="Jiang J."/>
            <person name="Leong S.A."/>
            <person name="Iwama H."/>
            <person name="Gojobori T."/>
            <person name="Itoh T."/>
            <person name="Niimura Y."/>
            <person name="Fujii Y."/>
            <person name="Habara T."/>
            <person name="Sakai H."/>
            <person name="Sato Y."/>
            <person name="Wilson G."/>
            <person name="Kumar K."/>
            <person name="McCouch S."/>
            <person name="Juretic N."/>
            <person name="Hoen D."/>
            <person name="Wright S."/>
            <person name="Bruskiewich R."/>
            <person name="Bureau T."/>
            <person name="Miyao A."/>
            <person name="Hirochika H."/>
            <person name="Nishikawa T."/>
            <person name="Kadowaki K."/>
            <person name="Sugiura M."/>
            <person name="Burr B."/>
            <person name="Sasaki T."/>
        </authorList>
    </citation>
    <scope>NUCLEOTIDE SEQUENCE [LARGE SCALE GENOMIC DNA]</scope>
    <source>
        <strain evidence="5">cv. Nipponbare</strain>
    </source>
</reference>
<name>Q84YN5_ORYSJ</name>
<reference evidence="4" key="1">
    <citation type="submission" date="2002-05" db="EMBL/GenBank/DDBJ databases">
        <title>Oryza sativa nipponbare(GA3) genomic DNA, chromosome 7, PAC clone:P0592C06.</title>
        <authorList>
            <person name="Sasaki T."/>
            <person name="Matsumoto T."/>
            <person name="Katayose Y."/>
        </authorList>
    </citation>
    <scope>NUCLEOTIDE SEQUENCE</scope>
</reference>
<reference evidence="3" key="2">
    <citation type="submission" date="2002-09" db="EMBL/GenBank/DDBJ databases">
        <title>Oryza sativa nipponbare(GA3) genomic DNA, chromosome 7, BAC clone:B1130E10.</title>
        <authorList>
            <person name="Sasaki T."/>
            <person name="Matsumoto T."/>
            <person name="Katayose Y."/>
        </authorList>
    </citation>
    <scope>NUCLEOTIDE SEQUENCE</scope>
</reference>
<evidence type="ECO:0000259" key="2">
    <source>
        <dbReference type="Pfam" id="PF02309"/>
    </source>
</evidence>
<dbReference type="EMBL" id="AP005719">
    <property type="protein sequence ID" value="BAC57860.1"/>
    <property type="molecule type" value="Genomic_DNA"/>
</dbReference>
<keyword evidence="1" id="KW-0539">Nucleus</keyword>
<evidence type="ECO:0000256" key="1">
    <source>
        <dbReference type="RuleBase" id="RU004549"/>
    </source>
</evidence>
<comment type="function">
    <text evidence="1">Aux/IAA proteins are short-lived transcriptional factors that function as repressors of early auxin response genes at low auxin concentrations.</text>
</comment>
<evidence type="ECO:0000313" key="4">
    <source>
        <dbReference type="EMBL" id="BAD31190.1"/>
    </source>
</evidence>
<keyword evidence="1" id="KW-0804">Transcription</keyword>
<comment type="subcellular location">
    <subcellularLocation>
        <location evidence="1">Nucleus</location>
    </subcellularLocation>
</comment>
<dbReference type="Proteomes" id="UP000000763">
    <property type="component" value="Chromosome 7"/>
</dbReference>
<comment type="subunit">
    <text evidence="1">Homodimers and heterodimers.</text>
</comment>
<dbReference type="Gene3D" id="3.10.20.90">
    <property type="entry name" value="Phosphatidylinositol 3-kinase Catalytic Subunit, Chain A, domain 1"/>
    <property type="match status" value="1"/>
</dbReference>
<evidence type="ECO:0000313" key="5">
    <source>
        <dbReference type="Proteomes" id="UP000000763"/>
    </source>
</evidence>
<dbReference type="EMBL" id="AP005197">
    <property type="protein sequence ID" value="BAD31190.1"/>
    <property type="molecule type" value="Genomic_DNA"/>
</dbReference>
<keyword evidence="1" id="KW-0805">Transcription regulation</keyword>
<keyword evidence="1" id="KW-0678">Repressor</keyword>
<dbReference type="GO" id="GO:0009734">
    <property type="term" value="P:auxin-activated signaling pathway"/>
    <property type="evidence" value="ECO:0007669"/>
    <property type="project" value="UniProtKB-UniRule"/>
</dbReference>
<comment type="similarity">
    <text evidence="1">Belongs to the Aux/IAA family.</text>
</comment>
<accession>Q84YN5</accession>
<protein>
    <recommendedName>
        <fullName evidence="1">Auxin-responsive protein</fullName>
    </recommendedName>
</protein>
<dbReference type="AlphaFoldDB" id="Q84YN5"/>
<dbReference type="InterPro" id="IPR033389">
    <property type="entry name" value="AUX/IAA_dom"/>
</dbReference>
<dbReference type="GO" id="GO:0005634">
    <property type="term" value="C:nucleus"/>
    <property type="evidence" value="ECO:0007669"/>
    <property type="project" value="UniProtKB-SubCell"/>
</dbReference>
<dbReference type="Pfam" id="PF02309">
    <property type="entry name" value="AUX_IAA"/>
    <property type="match status" value="1"/>
</dbReference>
<feature type="domain" description="AUX/IAA" evidence="2">
    <location>
        <begin position="1"/>
        <end position="47"/>
    </location>
</feature>
<gene>
    <name evidence="3" type="primary">B1130E10.134</name>
    <name evidence="4" type="synonym">P0592C06.106</name>
</gene>
<sequence>MDAAPYLRKVDLKTYKNYKDMSLGLEKMFIGFSTGEADEEPHVPTEAEDERRAGGCELSLLAAETEYDARVDGRRPVKLTSWASAPDLCKKMAKVGEQQPALDLREKMASAVAGLIVLERHPQNIRRVCM</sequence>
<evidence type="ECO:0000313" key="3">
    <source>
        <dbReference type="EMBL" id="BAC57860.1"/>
    </source>
</evidence>
<reference evidence="5" key="4">
    <citation type="journal article" date="2008" name="Nucleic Acids Res.">
        <title>The rice annotation project database (RAP-DB): 2008 update.</title>
        <authorList>
            <consortium name="The rice annotation project (RAP)"/>
        </authorList>
    </citation>
    <scope>GENOME REANNOTATION</scope>
    <source>
        <strain evidence="5">cv. Nipponbare</strain>
    </source>
</reference>